<dbReference type="GO" id="GO:0016757">
    <property type="term" value="F:glycosyltransferase activity"/>
    <property type="evidence" value="ECO:0007669"/>
    <property type="project" value="InterPro"/>
</dbReference>
<evidence type="ECO:0000259" key="2">
    <source>
        <dbReference type="Pfam" id="PF04577"/>
    </source>
</evidence>
<accession>A0A0H5RRW9</accession>
<keyword evidence="1" id="KW-0812">Transmembrane</keyword>
<organism evidence="3">
    <name type="scientific">Spongospora subterranea</name>
    <dbReference type="NCBI Taxonomy" id="70186"/>
    <lineage>
        <taxon>Eukaryota</taxon>
        <taxon>Sar</taxon>
        <taxon>Rhizaria</taxon>
        <taxon>Endomyxa</taxon>
        <taxon>Phytomyxea</taxon>
        <taxon>Plasmodiophorida</taxon>
        <taxon>Plasmodiophoridae</taxon>
        <taxon>Spongospora</taxon>
    </lineage>
</organism>
<evidence type="ECO:0000256" key="1">
    <source>
        <dbReference type="SAM" id="Phobius"/>
    </source>
</evidence>
<dbReference type="Pfam" id="PF04577">
    <property type="entry name" value="Glyco_transf_61"/>
    <property type="match status" value="1"/>
</dbReference>
<feature type="domain" description="Glycosyltransferase 61 catalytic" evidence="2">
    <location>
        <begin position="150"/>
        <end position="383"/>
    </location>
</feature>
<dbReference type="InterPro" id="IPR049625">
    <property type="entry name" value="Glyco_transf_61_cat"/>
</dbReference>
<feature type="transmembrane region" description="Helical" evidence="1">
    <location>
        <begin position="12"/>
        <end position="32"/>
    </location>
</feature>
<dbReference type="EMBL" id="HACM01011027">
    <property type="protein sequence ID" value="CRZ11469.1"/>
    <property type="molecule type" value="Transcribed_RNA"/>
</dbReference>
<dbReference type="AlphaFoldDB" id="A0A0H5RRW9"/>
<name>A0A0H5RRW9_9EUKA</name>
<keyword evidence="1" id="KW-0472">Membrane</keyword>
<keyword evidence="1" id="KW-1133">Transmembrane helix</keyword>
<evidence type="ECO:0000313" key="3">
    <source>
        <dbReference type="EMBL" id="CRZ11469.1"/>
    </source>
</evidence>
<reference evidence="3" key="1">
    <citation type="submission" date="2015-04" db="EMBL/GenBank/DDBJ databases">
        <title>The genome sequence of the plant pathogenic Rhizarian Plasmodiophora brassicae reveals insights in its biotrophic life cycle and the origin of chitin synthesis.</title>
        <authorList>
            <person name="Schwelm A."/>
            <person name="Fogelqvist J."/>
            <person name="Knaust A."/>
            <person name="Julke S."/>
            <person name="Lilja T."/>
            <person name="Dhandapani V."/>
            <person name="Bonilla-Rosso G."/>
            <person name="Karlsson M."/>
            <person name="Shevchenko A."/>
            <person name="Choi S.R."/>
            <person name="Kim H.G."/>
            <person name="Park J.Y."/>
            <person name="Lim Y.P."/>
            <person name="Ludwig-Muller J."/>
            <person name="Dixelius C."/>
        </authorList>
    </citation>
    <scope>NUCLEOTIDE SEQUENCE</scope>
    <source>
        <tissue evidence="3">Potato root galls</tissue>
    </source>
</reference>
<proteinExistence type="predicted"/>
<sequence length="448" mass="50649">MPTDSIPCRQGILIAFCLLQGLAMVWALSWMMSDDVVTKKPVKSAPKHSTYLCVGENYHTDSWKYKSCHFQDICYDGTNFSFYIDPQYPISIPAVNELAVSVSTLGVTHSAIKFAPEVVVGSFPHDPVWADEIDDTDLHVLAVEYNGSNFGHVLGDSLLPWWRLLDMFGLMEGDYPFRPIHMMIEPPFTYSCEWQIRAGWISDMSFCGRLYEKIAQPFSHRALVFLQQHYSMATNEKPICFQNLVTGIGMLSDHGHDHSVHGRNTEALDIHMVGGGPILWKFRSLYMQRIGLSSTVKPIPGLYDVVFVDRSSAHRSWFDTHEAYSRISERVAPIGAHVSSPIDFSKLTIKEQIEIVSRTQVLICFPGGSSYIALFLPRGATLIFVFALSHLSDGRQDYPLHNNMAHIHVRWLEGQKGENTGQVFYNVTHLEQEVELALVRARRSTPPL</sequence>
<protein>
    <recommendedName>
        <fullName evidence="2">Glycosyltransferase 61 catalytic domain-containing protein</fullName>
    </recommendedName>
</protein>